<protein>
    <submittedName>
        <fullName evidence="1">UDP-galactopyranose mutase</fullName>
    </submittedName>
</protein>
<reference evidence="1 2" key="1">
    <citation type="submission" date="2016-11" db="EMBL/GenBank/DDBJ databases">
        <title>Gramella sp. LPB0144 isolated from marine environment.</title>
        <authorList>
            <person name="Kim E."/>
            <person name="Yi H."/>
        </authorList>
    </citation>
    <scope>NUCLEOTIDE SEQUENCE [LARGE SCALE GENOMIC DNA]</scope>
    <source>
        <strain evidence="1 2">LPB0144</strain>
    </source>
</reference>
<dbReference type="Gene3D" id="3.50.50.60">
    <property type="entry name" value="FAD/NAD(P)-binding domain"/>
    <property type="match status" value="1"/>
</dbReference>
<evidence type="ECO:0000313" key="1">
    <source>
        <dbReference type="EMBL" id="APG60430.1"/>
    </source>
</evidence>
<name>A0A1L3J5Q4_9FLAO</name>
<dbReference type="AlphaFoldDB" id="A0A1L3J5Q4"/>
<dbReference type="KEGG" id="grl:LPB144_08440"/>
<dbReference type="PANTHER" id="PTHR21197">
    <property type="entry name" value="UDP-GALACTOPYRANOSE MUTASE"/>
    <property type="match status" value="1"/>
</dbReference>
<dbReference type="GO" id="GO:0008767">
    <property type="term" value="F:UDP-galactopyranose mutase activity"/>
    <property type="evidence" value="ECO:0007669"/>
    <property type="project" value="TreeGrafter"/>
</dbReference>
<dbReference type="GO" id="GO:0050660">
    <property type="term" value="F:flavin adenine dinucleotide binding"/>
    <property type="evidence" value="ECO:0007669"/>
    <property type="project" value="TreeGrafter"/>
</dbReference>
<gene>
    <name evidence="1" type="ORF">LPB144_08440</name>
</gene>
<keyword evidence="2" id="KW-1185">Reference proteome</keyword>
<sequence length="420" mass="48596">MKSVVVIGSGISGLSISRMLSDKYKVEIVEKNQKSGGLIKCERINGNLFHRVGGHVFNSRNKVVLDWFWSHFDKDKEFLSATRNAKIKMNDELIGYPIENHLYQLPEEQMKLIVNELLDKLTDEKIQTTDYANFKDFLVGNFGEELYKIYFGPYNTKVWNADLSKVPLEWLDGKLPMPKLREVLLNNIIKKEESTMVHSTFFYPRRDGSQFIINRLSEGLNINCSYQVESIKYTKNKGLSINNESKFVDSIVYCGDIRELGKVIQIKDDALQFALNNVKNLVSNGTSNVLCETDENDLSWLYLPEEKFKAHRIIYTGNFSETNNEGSKRKTCVVEFSGKQSKTEMTKELSYLPGNLIPLAFNYEPNSYIIQNHNTREKITTLKSLLKPYGIFLLGRFAEWEYYNMDKCIEKAMQLNEENF</sequence>
<dbReference type="OrthoDB" id="9769600at2"/>
<dbReference type="GO" id="GO:0005829">
    <property type="term" value="C:cytosol"/>
    <property type="evidence" value="ECO:0007669"/>
    <property type="project" value="TreeGrafter"/>
</dbReference>
<dbReference type="SUPFAM" id="SSF51971">
    <property type="entry name" value="Nucleotide-binding domain"/>
    <property type="match status" value="1"/>
</dbReference>
<dbReference type="InterPro" id="IPR036188">
    <property type="entry name" value="FAD/NAD-bd_sf"/>
</dbReference>
<dbReference type="Pfam" id="PF13450">
    <property type="entry name" value="NAD_binding_8"/>
    <property type="match status" value="1"/>
</dbReference>
<proteinExistence type="predicted"/>
<dbReference type="RefSeq" id="WP_072553077.1">
    <property type="nucleotide sequence ID" value="NZ_CP018153.1"/>
</dbReference>
<dbReference type="EMBL" id="CP018153">
    <property type="protein sequence ID" value="APG60430.1"/>
    <property type="molecule type" value="Genomic_DNA"/>
</dbReference>
<dbReference type="STRING" id="1913577.LPB144_08440"/>
<dbReference type="PANTHER" id="PTHR21197:SF0">
    <property type="entry name" value="UDP-GALACTOPYRANOSE MUTASE"/>
    <property type="match status" value="1"/>
</dbReference>
<evidence type="ECO:0000313" key="2">
    <source>
        <dbReference type="Proteomes" id="UP000182510"/>
    </source>
</evidence>
<dbReference type="Proteomes" id="UP000182510">
    <property type="component" value="Chromosome"/>
</dbReference>
<accession>A0A1L3J5Q4</accession>
<organism evidence="1 2">
    <name type="scientific">Christiangramia salexigens</name>
    <dbReference type="NCBI Taxonomy" id="1913577"/>
    <lineage>
        <taxon>Bacteria</taxon>
        <taxon>Pseudomonadati</taxon>
        <taxon>Bacteroidota</taxon>
        <taxon>Flavobacteriia</taxon>
        <taxon>Flavobacteriales</taxon>
        <taxon>Flavobacteriaceae</taxon>
        <taxon>Christiangramia</taxon>
    </lineage>
</organism>